<evidence type="ECO:0000256" key="6">
    <source>
        <dbReference type="ARBA" id="ARBA00023136"/>
    </source>
</evidence>
<evidence type="ECO:0000256" key="3">
    <source>
        <dbReference type="ARBA" id="ARBA00022475"/>
    </source>
</evidence>
<accession>A0A3N1HR94</accession>
<sequence>MSAVAARPAPVRPDDPPRRAAGRAQRARSAATSWTMLAPALLLFGVFLVYPLGRAVATSFTDADGITGGSFVGLANYTTMAGDPTFWRAAANTVGLAVVSVPIALALGLLMAVLLSGPVPGRWLFRALFLAPVVVSGVVVGMTGQWMFDENVGVVNAALGGLGLDLVRWQSSGGPAAASVLTMLTWSRVGLVAVIYLGALLQVPGELLEQAQLDGASRWQRMHDVVWPQLRPTTFFLTVVLVIETFQVFDLVFVMTGGGPGVSTELLVTYLYAEGFEARRQGYGTAIGVVVLVVVLAFTAVWWRAQRHTEDEL</sequence>
<protein>
    <submittedName>
        <fullName evidence="10">Carbohydrate ABC transporter membrane protein 1 (CUT1 family)</fullName>
    </submittedName>
</protein>
<dbReference type="RefSeq" id="WP_123379155.1">
    <property type="nucleotide sequence ID" value="NZ_RJKN01000002.1"/>
</dbReference>
<dbReference type="SUPFAM" id="SSF160964">
    <property type="entry name" value="MalF N-terminal region-like"/>
    <property type="match status" value="1"/>
</dbReference>
<dbReference type="Gene3D" id="1.10.3720.10">
    <property type="entry name" value="MetI-like"/>
    <property type="match status" value="1"/>
</dbReference>
<evidence type="ECO:0000256" key="5">
    <source>
        <dbReference type="ARBA" id="ARBA00022989"/>
    </source>
</evidence>
<evidence type="ECO:0000313" key="10">
    <source>
        <dbReference type="EMBL" id="ROP44946.1"/>
    </source>
</evidence>
<dbReference type="CDD" id="cd06261">
    <property type="entry name" value="TM_PBP2"/>
    <property type="match status" value="1"/>
</dbReference>
<dbReference type="InParanoid" id="A0A3N1HR94"/>
<dbReference type="SUPFAM" id="SSF161098">
    <property type="entry name" value="MetI-like"/>
    <property type="match status" value="1"/>
</dbReference>
<dbReference type="Proteomes" id="UP000276232">
    <property type="component" value="Unassembled WGS sequence"/>
</dbReference>
<feature type="transmembrane region" description="Helical" evidence="7">
    <location>
        <begin position="127"/>
        <end position="148"/>
    </location>
</feature>
<keyword evidence="11" id="KW-1185">Reference proteome</keyword>
<keyword evidence="6 7" id="KW-0472">Membrane</keyword>
<dbReference type="AlphaFoldDB" id="A0A3N1HR94"/>
<evidence type="ECO:0000256" key="8">
    <source>
        <dbReference type="SAM" id="MobiDB-lite"/>
    </source>
</evidence>
<evidence type="ECO:0000256" key="2">
    <source>
        <dbReference type="ARBA" id="ARBA00022448"/>
    </source>
</evidence>
<evidence type="ECO:0000313" key="11">
    <source>
        <dbReference type="Proteomes" id="UP000276232"/>
    </source>
</evidence>
<dbReference type="PANTHER" id="PTHR30193">
    <property type="entry name" value="ABC TRANSPORTER PERMEASE PROTEIN"/>
    <property type="match status" value="1"/>
</dbReference>
<evidence type="ECO:0000256" key="1">
    <source>
        <dbReference type="ARBA" id="ARBA00004651"/>
    </source>
</evidence>
<reference evidence="10 11" key="1">
    <citation type="journal article" date="2015" name="Stand. Genomic Sci.">
        <title>Genomic Encyclopedia of Bacterial and Archaeal Type Strains, Phase III: the genomes of soil and plant-associated and newly described type strains.</title>
        <authorList>
            <person name="Whitman W.B."/>
            <person name="Woyke T."/>
            <person name="Klenk H.P."/>
            <person name="Zhou Y."/>
            <person name="Lilburn T.G."/>
            <person name="Beck B.J."/>
            <person name="De Vos P."/>
            <person name="Vandamme P."/>
            <person name="Eisen J.A."/>
            <person name="Garrity G."/>
            <person name="Hugenholtz P."/>
            <person name="Kyrpides N.C."/>
        </authorList>
    </citation>
    <scope>NUCLEOTIDE SEQUENCE [LARGE SCALE GENOMIC DNA]</scope>
    <source>
        <strain evidence="10 11">CECT 7306</strain>
    </source>
</reference>
<dbReference type="Pfam" id="PF00528">
    <property type="entry name" value="BPD_transp_1"/>
    <property type="match status" value="1"/>
</dbReference>
<keyword evidence="3" id="KW-1003">Cell membrane</keyword>
<feature type="transmembrane region" description="Helical" evidence="7">
    <location>
        <begin position="282"/>
        <end position="303"/>
    </location>
</feature>
<feature type="transmembrane region" description="Helical" evidence="7">
    <location>
        <begin position="235"/>
        <end position="262"/>
    </location>
</feature>
<dbReference type="GO" id="GO:0005886">
    <property type="term" value="C:plasma membrane"/>
    <property type="evidence" value="ECO:0007669"/>
    <property type="project" value="UniProtKB-SubCell"/>
</dbReference>
<dbReference type="GO" id="GO:0055085">
    <property type="term" value="P:transmembrane transport"/>
    <property type="evidence" value="ECO:0007669"/>
    <property type="project" value="InterPro"/>
</dbReference>
<dbReference type="EMBL" id="RJKN01000002">
    <property type="protein sequence ID" value="ROP44946.1"/>
    <property type="molecule type" value="Genomic_DNA"/>
</dbReference>
<feature type="domain" description="ABC transmembrane type-1" evidence="9">
    <location>
        <begin position="90"/>
        <end position="302"/>
    </location>
</feature>
<dbReference type="InterPro" id="IPR035906">
    <property type="entry name" value="MetI-like_sf"/>
</dbReference>
<proteinExistence type="inferred from homology"/>
<comment type="similarity">
    <text evidence="7">Belongs to the binding-protein-dependent transport system permease family.</text>
</comment>
<dbReference type="InterPro" id="IPR051393">
    <property type="entry name" value="ABC_transporter_permease"/>
</dbReference>
<feature type="region of interest" description="Disordered" evidence="8">
    <location>
        <begin position="1"/>
        <end position="25"/>
    </location>
</feature>
<keyword evidence="4 7" id="KW-0812">Transmembrane</keyword>
<feature type="transmembrane region" description="Helical" evidence="7">
    <location>
        <begin position="33"/>
        <end position="52"/>
    </location>
</feature>
<dbReference type="PROSITE" id="PS50928">
    <property type="entry name" value="ABC_TM1"/>
    <property type="match status" value="1"/>
</dbReference>
<keyword evidence="2 7" id="KW-0813">Transport</keyword>
<evidence type="ECO:0000256" key="7">
    <source>
        <dbReference type="RuleBase" id="RU363032"/>
    </source>
</evidence>
<dbReference type="InterPro" id="IPR000515">
    <property type="entry name" value="MetI-like"/>
</dbReference>
<gene>
    <name evidence="10" type="ORF">EDC03_1076</name>
</gene>
<feature type="transmembrane region" description="Helical" evidence="7">
    <location>
        <begin position="94"/>
        <end position="115"/>
    </location>
</feature>
<dbReference type="FunCoup" id="A0A3N1HR94">
    <property type="interactions" value="31"/>
</dbReference>
<evidence type="ECO:0000256" key="4">
    <source>
        <dbReference type="ARBA" id="ARBA00022692"/>
    </source>
</evidence>
<dbReference type="OrthoDB" id="3810889at2"/>
<dbReference type="PANTHER" id="PTHR30193:SF41">
    <property type="entry name" value="DIACETYLCHITOBIOSE UPTAKE SYSTEM PERMEASE PROTEIN NGCF"/>
    <property type="match status" value="1"/>
</dbReference>
<organism evidence="10 11">
    <name type="scientific">Pseudokineococcus lusitanus</name>
    <dbReference type="NCBI Taxonomy" id="763993"/>
    <lineage>
        <taxon>Bacteria</taxon>
        <taxon>Bacillati</taxon>
        <taxon>Actinomycetota</taxon>
        <taxon>Actinomycetes</taxon>
        <taxon>Kineosporiales</taxon>
        <taxon>Kineosporiaceae</taxon>
        <taxon>Pseudokineococcus</taxon>
    </lineage>
</organism>
<comment type="caution">
    <text evidence="10">The sequence shown here is derived from an EMBL/GenBank/DDBJ whole genome shotgun (WGS) entry which is preliminary data.</text>
</comment>
<evidence type="ECO:0000259" key="9">
    <source>
        <dbReference type="PROSITE" id="PS50928"/>
    </source>
</evidence>
<name>A0A3N1HR94_9ACTN</name>
<keyword evidence="5 7" id="KW-1133">Transmembrane helix</keyword>
<feature type="transmembrane region" description="Helical" evidence="7">
    <location>
        <begin position="176"/>
        <end position="201"/>
    </location>
</feature>
<comment type="subcellular location">
    <subcellularLocation>
        <location evidence="1 7">Cell membrane</location>
        <topology evidence="1 7">Multi-pass membrane protein</topology>
    </subcellularLocation>
</comment>